<reference evidence="1 2" key="1">
    <citation type="submission" date="2019-03" db="EMBL/GenBank/DDBJ databases">
        <title>Draft genome sequences of novel Actinobacteria.</title>
        <authorList>
            <person name="Sahin N."/>
            <person name="Ay H."/>
            <person name="Saygin H."/>
        </authorList>
    </citation>
    <scope>NUCLEOTIDE SEQUENCE [LARGE SCALE GENOMIC DNA]</scope>
    <source>
        <strain evidence="1 2">16K404</strain>
    </source>
</reference>
<dbReference type="Pfam" id="PF15575">
    <property type="entry name" value="Imm49"/>
    <property type="match status" value="1"/>
</dbReference>
<gene>
    <name evidence="1" type="ORF">E1161_07455</name>
</gene>
<dbReference type="EMBL" id="SMKV01000007">
    <property type="protein sequence ID" value="TDC94375.1"/>
    <property type="molecule type" value="Genomic_DNA"/>
</dbReference>
<keyword evidence="2" id="KW-1185">Reference proteome</keyword>
<accession>A0A4V2Y828</accession>
<proteinExistence type="predicted"/>
<dbReference type="RefSeq" id="WP_132620973.1">
    <property type="nucleotide sequence ID" value="NZ_SMKV01000007.1"/>
</dbReference>
<comment type="caution">
    <text evidence="1">The sequence shown here is derived from an EMBL/GenBank/DDBJ whole genome shotgun (WGS) entry which is preliminary data.</text>
</comment>
<evidence type="ECO:0000313" key="1">
    <source>
        <dbReference type="EMBL" id="TDC94375.1"/>
    </source>
</evidence>
<dbReference type="InterPro" id="IPR029074">
    <property type="entry name" value="Imm49"/>
</dbReference>
<protein>
    <recommendedName>
        <fullName evidence="3">Immunity protein 49 of polymorphic toxin system</fullName>
    </recommendedName>
</protein>
<sequence length="286" mass="31501">MITIDNHPADTQEATKKLPALTTGFNTLAAGITKVPSQLNTLADISLIRLGHQCSVDRTADLLETWKALTTADQTISAIFTAATAAEDSVDCLIDGTSYDVPSTGPTHYSNADRWQSALWLAIISRDFKRIRQLCEVEESTLRAQSDDFDEFIYHWIKALQAYFMNDSEQLKAEMEETSRLVAPEHVSKTPLPYLSDIFHPQFIAFLRLGGRDSDGFSQALADALRSHRDFWTSSESQATNPVGQIALAPLAFACLANDSGLPVEVSSGYLPSGFVVGTRNTEYQF</sequence>
<evidence type="ECO:0008006" key="3">
    <source>
        <dbReference type="Google" id="ProtNLM"/>
    </source>
</evidence>
<name>A0A4V2Y828_9PSEU</name>
<dbReference type="OrthoDB" id="3476420at2"/>
<evidence type="ECO:0000313" key="2">
    <source>
        <dbReference type="Proteomes" id="UP000294744"/>
    </source>
</evidence>
<dbReference type="AlphaFoldDB" id="A0A4V2Y828"/>
<dbReference type="Proteomes" id="UP000294744">
    <property type="component" value="Unassembled WGS sequence"/>
</dbReference>
<organism evidence="1 2">
    <name type="scientific">Saccharopolyspora aridisoli</name>
    <dbReference type="NCBI Taxonomy" id="2530385"/>
    <lineage>
        <taxon>Bacteria</taxon>
        <taxon>Bacillati</taxon>
        <taxon>Actinomycetota</taxon>
        <taxon>Actinomycetes</taxon>
        <taxon>Pseudonocardiales</taxon>
        <taxon>Pseudonocardiaceae</taxon>
        <taxon>Saccharopolyspora</taxon>
    </lineage>
</organism>